<evidence type="ECO:0000256" key="7">
    <source>
        <dbReference type="PROSITE-ProRule" id="PRU10141"/>
    </source>
</evidence>
<keyword evidence="4 7" id="KW-0547">Nucleotide-binding</keyword>
<accession>A0A8J3CGM0</accession>
<feature type="binding site" evidence="7">
    <location>
        <position position="62"/>
    </location>
    <ligand>
        <name>ATP</name>
        <dbReference type="ChEBI" id="CHEBI:30616"/>
    </ligand>
</feature>
<comment type="caution">
    <text evidence="11">The sequence shown here is derived from an EMBL/GenBank/DDBJ whole genome shotgun (WGS) entry which is preliminary data.</text>
</comment>
<keyword evidence="12" id="KW-1185">Reference proteome</keyword>
<dbReference type="PROSITE" id="PS00107">
    <property type="entry name" value="PROTEIN_KINASE_ATP"/>
    <property type="match status" value="1"/>
</dbReference>
<feature type="region of interest" description="Disordered" evidence="8">
    <location>
        <begin position="1"/>
        <end position="28"/>
    </location>
</feature>
<dbReference type="RefSeq" id="WP_189059975.1">
    <property type="nucleotide sequence ID" value="NZ_BMMK01000020.1"/>
</dbReference>
<dbReference type="InterPro" id="IPR011009">
    <property type="entry name" value="Kinase-like_dom_sf"/>
</dbReference>
<keyword evidence="9" id="KW-1133">Transmembrane helix</keyword>
<reference evidence="11" key="1">
    <citation type="journal article" date="2014" name="Int. J. Syst. Evol. Microbiol.">
        <title>Complete genome sequence of Corynebacterium casei LMG S-19264T (=DSM 44701T), isolated from a smear-ripened cheese.</title>
        <authorList>
            <consortium name="US DOE Joint Genome Institute (JGI-PGF)"/>
            <person name="Walter F."/>
            <person name="Albersmeier A."/>
            <person name="Kalinowski J."/>
            <person name="Ruckert C."/>
        </authorList>
    </citation>
    <scope>NUCLEOTIDE SEQUENCE</scope>
    <source>
        <strain evidence="11">CGMCC 4.5737</strain>
    </source>
</reference>
<dbReference type="GO" id="GO:0004674">
    <property type="term" value="F:protein serine/threonine kinase activity"/>
    <property type="evidence" value="ECO:0007669"/>
    <property type="project" value="UniProtKB-KW"/>
</dbReference>
<keyword evidence="3" id="KW-0808">Transferase</keyword>
<evidence type="ECO:0000259" key="10">
    <source>
        <dbReference type="PROSITE" id="PS50011"/>
    </source>
</evidence>
<feature type="transmembrane region" description="Helical" evidence="9">
    <location>
        <begin position="364"/>
        <end position="389"/>
    </location>
</feature>
<dbReference type="EMBL" id="BMMK01000020">
    <property type="protein sequence ID" value="GGM65829.1"/>
    <property type="molecule type" value="Genomic_DNA"/>
</dbReference>
<feature type="domain" description="Protein kinase" evidence="10">
    <location>
        <begin position="33"/>
        <end position="291"/>
    </location>
</feature>
<dbReference type="PROSITE" id="PS00108">
    <property type="entry name" value="PROTEIN_KINASE_ST"/>
    <property type="match status" value="1"/>
</dbReference>
<reference evidence="11" key="2">
    <citation type="submission" date="2020-09" db="EMBL/GenBank/DDBJ databases">
        <authorList>
            <person name="Sun Q."/>
            <person name="Zhou Y."/>
        </authorList>
    </citation>
    <scope>NUCLEOTIDE SEQUENCE</scope>
    <source>
        <strain evidence="11">CGMCC 4.5737</strain>
    </source>
</reference>
<evidence type="ECO:0000313" key="12">
    <source>
        <dbReference type="Proteomes" id="UP000637578"/>
    </source>
</evidence>
<dbReference type="GO" id="GO:0005524">
    <property type="term" value="F:ATP binding"/>
    <property type="evidence" value="ECO:0007669"/>
    <property type="project" value="UniProtKB-UniRule"/>
</dbReference>
<evidence type="ECO:0000256" key="6">
    <source>
        <dbReference type="ARBA" id="ARBA00022840"/>
    </source>
</evidence>
<sequence length="581" mass="62071">MSNPDADQPAEVPAEAGGPATDAPQPRRIGGRYRLDRVLGWGAMGVVWAAYDEMLRRPVAVKEVRLPPGIPAVEAEELRERTMREARAIAVLSHPNVVTLHDVVQQDDEPFVVMELIPSCSLASLVRRHGPLDTGQAAAVADAVASALDAAHQAGITHRDVKPGNVLVGRDGRIKLTDFGIARNMAEKTITSTGVTLGSPAFIAPEVAAGDPTTPAADLWSLGATLFSAVEGRPPYDVDGDPLETVSQVVHGEVPEPGDGPLAPVIRGLMTKDPARRMSLTEVRRALRPLLPEPGTQVFDPAELDDVERAGGTQLEVPVVPVEPVPVGGPTAEPPAESAPLAADPGPLPFLPREPTPPSRLRRVGLIVLAVLLFLVTAAGGFALTRVVAGHPLIPRAELIPVTDSGTTLKDLVRREDTAEGPTGGGSFAIQAPAGWDSFRAQPTEGMFGSVLRYVSPDGRRELAVERLAGFYGYGNISSYLRQLQKRVEAGPNTFVKLFDQVVPGLEGGNEPAREVLYRTEERGHTSRAQGNDSAHRSTIARLVPHGADLWVVRVTVPVEEEDRGRTEVYDRLAPTFRITD</sequence>
<dbReference type="PANTHER" id="PTHR43289">
    <property type="entry name" value="MITOGEN-ACTIVATED PROTEIN KINASE KINASE KINASE 20-RELATED"/>
    <property type="match status" value="1"/>
</dbReference>
<keyword evidence="9" id="KW-0472">Membrane</keyword>
<dbReference type="InterPro" id="IPR017441">
    <property type="entry name" value="Protein_kinase_ATP_BS"/>
</dbReference>
<evidence type="ECO:0000256" key="9">
    <source>
        <dbReference type="SAM" id="Phobius"/>
    </source>
</evidence>
<evidence type="ECO:0000256" key="4">
    <source>
        <dbReference type="ARBA" id="ARBA00022741"/>
    </source>
</evidence>
<gene>
    <name evidence="11" type="ORF">GCM10012275_40570</name>
</gene>
<keyword evidence="5 11" id="KW-0418">Kinase</keyword>
<feature type="compositionally biased region" description="Low complexity" evidence="8">
    <location>
        <begin position="9"/>
        <end position="20"/>
    </location>
</feature>
<dbReference type="Pfam" id="PF00069">
    <property type="entry name" value="Pkinase"/>
    <property type="match status" value="1"/>
</dbReference>
<evidence type="ECO:0000256" key="5">
    <source>
        <dbReference type="ARBA" id="ARBA00022777"/>
    </source>
</evidence>
<evidence type="ECO:0000256" key="2">
    <source>
        <dbReference type="ARBA" id="ARBA00022527"/>
    </source>
</evidence>
<protein>
    <recommendedName>
        <fullName evidence="1">non-specific serine/threonine protein kinase</fullName>
        <ecNumber evidence="1">2.7.11.1</ecNumber>
    </recommendedName>
</protein>
<dbReference type="AlphaFoldDB" id="A0A8J3CGM0"/>
<dbReference type="Gene3D" id="3.30.200.20">
    <property type="entry name" value="Phosphorylase Kinase, domain 1"/>
    <property type="match status" value="1"/>
</dbReference>
<evidence type="ECO:0000256" key="3">
    <source>
        <dbReference type="ARBA" id="ARBA00022679"/>
    </source>
</evidence>
<keyword evidence="6 7" id="KW-0067">ATP-binding</keyword>
<evidence type="ECO:0000313" key="11">
    <source>
        <dbReference type="EMBL" id="GGM65829.1"/>
    </source>
</evidence>
<dbReference type="SUPFAM" id="SSF56112">
    <property type="entry name" value="Protein kinase-like (PK-like)"/>
    <property type="match status" value="1"/>
</dbReference>
<dbReference type="EC" id="2.7.11.1" evidence="1"/>
<dbReference type="InterPro" id="IPR008271">
    <property type="entry name" value="Ser/Thr_kinase_AS"/>
</dbReference>
<evidence type="ECO:0000256" key="1">
    <source>
        <dbReference type="ARBA" id="ARBA00012513"/>
    </source>
</evidence>
<name>A0A8J3CGM0_9PSEU</name>
<dbReference type="Gene3D" id="1.10.510.10">
    <property type="entry name" value="Transferase(Phosphotransferase) domain 1"/>
    <property type="match status" value="1"/>
</dbReference>
<dbReference type="PROSITE" id="PS50011">
    <property type="entry name" value="PROTEIN_KINASE_DOM"/>
    <property type="match status" value="1"/>
</dbReference>
<dbReference type="PANTHER" id="PTHR43289:SF6">
    <property type="entry name" value="SERINE_THREONINE-PROTEIN KINASE NEKL-3"/>
    <property type="match status" value="1"/>
</dbReference>
<proteinExistence type="predicted"/>
<evidence type="ECO:0000256" key="8">
    <source>
        <dbReference type="SAM" id="MobiDB-lite"/>
    </source>
</evidence>
<dbReference type="InterPro" id="IPR000719">
    <property type="entry name" value="Prot_kinase_dom"/>
</dbReference>
<dbReference type="CDD" id="cd14014">
    <property type="entry name" value="STKc_PknB_like"/>
    <property type="match status" value="1"/>
</dbReference>
<dbReference type="Proteomes" id="UP000637578">
    <property type="component" value="Unassembled WGS sequence"/>
</dbReference>
<organism evidence="11 12">
    <name type="scientific">Longimycelium tulufanense</name>
    <dbReference type="NCBI Taxonomy" id="907463"/>
    <lineage>
        <taxon>Bacteria</taxon>
        <taxon>Bacillati</taxon>
        <taxon>Actinomycetota</taxon>
        <taxon>Actinomycetes</taxon>
        <taxon>Pseudonocardiales</taxon>
        <taxon>Pseudonocardiaceae</taxon>
        <taxon>Longimycelium</taxon>
    </lineage>
</organism>
<keyword evidence="2 11" id="KW-0723">Serine/threonine-protein kinase</keyword>
<keyword evidence="9" id="KW-0812">Transmembrane</keyword>
<dbReference type="SMART" id="SM00220">
    <property type="entry name" value="S_TKc"/>
    <property type="match status" value="1"/>
</dbReference>